<protein>
    <submittedName>
        <fullName evidence="1">Uncharacterized protein</fullName>
    </submittedName>
</protein>
<accession>A0A5J4U1C3</accession>
<evidence type="ECO:0000313" key="2">
    <source>
        <dbReference type="Proteomes" id="UP000324800"/>
    </source>
</evidence>
<gene>
    <name evidence="1" type="ORF">EZS28_040419</name>
</gene>
<organism evidence="1 2">
    <name type="scientific">Streblomastix strix</name>
    <dbReference type="NCBI Taxonomy" id="222440"/>
    <lineage>
        <taxon>Eukaryota</taxon>
        <taxon>Metamonada</taxon>
        <taxon>Preaxostyla</taxon>
        <taxon>Oxymonadida</taxon>
        <taxon>Streblomastigidae</taxon>
        <taxon>Streblomastix</taxon>
    </lineage>
</organism>
<proteinExistence type="predicted"/>
<evidence type="ECO:0000313" key="1">
    <source>
        <dbReference type="EMBL" id="KAA6364053.1"/>
    </source>
</evidence>
<name>A0A5J4U1C3_9EUKA</name>
<reference evidence="1 2" key="1">
    <citation type="submission" date="2019-03" db="EMBL/GenBank/DDBJ databases">
        <title>Single cell metagenomics reveals metabolic interactions within the superorganism composed of flagellate Streblomastix strix and complex community of Bacteroidetes bacteria on its surface.</title>
        <authorList>
            <person name="Treitli S.C."/>
            <person name="Kolisko M."/>
            <person name="Husnik F."/>
            <person name="Keeling P."/>
            <person name="Hampl V."/>
        </authorList>
    </citation>
    <scope>NUCLEOTIDE SEQUENCE [LARGE SCALE GENOMIC DNA]</scope>
    <source>
        <strain evidence="1">ST1C</strain>
    </source>
</reference>
<sequence>MSADGKTLTFNGSVFAGTGMTGRASSGSVNYFAGNPIIWGVNSVGTEGDFIMMEIKYIGVLNKQQQDQFLHDLAKLKPTTSLTTFRSQAFDENLFLKQIEKAETHPIKQFFNELFKSHLKDNDTIKVTIEGLQN</sequence>
<dbReference type="Proteomes" id="UP000324800">
    <property type="component" value="Unassembled WGS sequence"/>
</dbReference>
<feature type="non-terminal residue" evidence="1">
    <location>
        <position position="134"/>
    </location>
</feature>
<comment type="caution">
    <text evidence="1">The sequence shown here is derived from an EMBL/GenBank/DDBJ whole genome shotgun (WGS) entry which is preliminary data.</text>
</comment>
<dbReference type="AlphaFoldDB" id="A0A5J4U1C3"/>
<dbReference type="EMBL" id="SNRW01022126">
    <property type="protein sequence ID" value="KAA6364053.1"/>
    <property type="molecule type" value="Genomic_DNA"/>
</dbReference>